<accession>A0AAV1JBC0</accession>
<protein>
    <recommendedName>
        <fullName evidence="1">ZAD domain-containing protein</fullName>
    </recommendedName>
</protein>
<reference evidence="2 3" key="1">
    <citation type="submission" date="2023-11" db="EMBL/GenBank/DDBJ databases">
        <authorList>
            <person name="Okamura Y."/>
        </authorList>
    </citation>
    <scope>NUCLEOTIDE SEQUENCE [LARGE SCALE GENOMIC DNA]</scope>
</reference>
<evidence type="ECO:0000313" key="3">
    <source>
        <dbReference type="Proteomes" id="UP001497472"/>
    </source>
</evidence>
<dbReference type="GO" id="GO:0008270">
    <property type="term" value="F:zinc ion binding"/>
    <property type="evidence" value="ECO:0007669"/>
    <property type="project" value="InterPro"/>
</dbReference>
<comment type="caution">
    <text evidence="2">The sequence shown here is derived from an EMBL/GenBank/DDBJ whole genome shotgun (WGS) entry which is preliminary data.</text>
</comment>
<dbReference type="Proteomes" id="UP001497472">
    <property type="component" value="Unassembled WGS sequence"/>
</dbReference>
<dbReference type="Pfam" id="PF07776">
    <property type="entry name" value="zf-AD"/>
    <property type="match status" value="1"/>
</dbReference>
<evidence type="ECO:0000313" key="2">
    <source>
        <dbReference type="EMBL" id="CAK1546633.1"/>
    </source>
</evidence>
<evidence type="ECO:0000259" key="1">
    <source>
        <dbReference type="Pfam" id="PF07776"/>
    </source>
</evidence>
<gene>
    <name evidence="2" type="ORF">LNINA_LOCUS6185</name>
</gene>
<dbReference type="EMBL" id="CAVLEF010000008">
    <property type="protein sequence ID" value="CAK1546633.1"/>
    <property type="molecule type" value="Genomic_DNA"/>
</dbReference>
<proteinExistence type="predicted"/>
<sequence>MMDKILTCLNVFIEKSDDLTAICHRCAVNVERFYDFAMIVKKSQNDYLRQRQSSRQHNDSLVSKHQISSFREQANEADYSFSFLFQNEDAKKSLQSSPLFSYCTPQNVLFKNSNGLGANTSRAQVKTKTEYRRTNRLKKWGTPKKISGDIFESQSDLDEAEFKRPEWKLTPSDCIKQIKEKCFGRSGI</sequence>
<dbReference type="InterPro" id="IPR012934">
    <property type="entry name" value="Znf_AD"/>
</dbReference>
<feature type="domain" description="ZAD" evidence="1">
    <location>
        <begin position="3"/>
        <end position="46"/>
    </location>
</feature>
<name>A0AAV1JBC0_9NEOP</name>
<dbReference type="AlphaFoldDB" id="A0AAV1JBC0"/>
<keyword evidence="3" id="KW-1185">Reference proteome</keyword>
<dbReference type="GO" id="GO:0005634">
    <property type="term" value="C:nucleus"/>
    <property type="evidence" value="ECO:0007669"/>
    <property type="project" value="InterPro"/>
</dbReference>
<organism evidence="2 3">
    <name type="scientific">Leptosia nina</name>
    <dbReference type="NCBI Taxonomy" id="320188"/>
    <lineage>
        <taxon>Eukaryota</taxon>
        <taxon>Metazoa</taxon>
        <taxon>Ecdysozoa</taxon>
        <taxon>Arthropoda</taxon>
        <taxon>Hexapoda</taxon>
        <taxon>Insecta</taxon>
        <taxon>Pterygota</taxon>
        <taxon>Neoptera</taxon>
        <taxon>Endopterygota</taxon>
        <taxon>Lepidoptera</taxon>
        <taxon>Glossata</taxon>
        <taxon>Ditrysia</taxon>
        <taxon>Papilionoidea</taxon>
        <taxon>Pieridae</taxon>
        <taxon>Pierinae</taxon>
        <taxon>Leptosia</taxon>
    </lineage>
</organism>